<feature type="signal peptide" evidence="5">
    <location>
        <begin position="1"/>
        <end position="22"/>
    </location>
</feature>
<keyword evidence="4 5" id="KW-0732">Signal</keyword>
<evidence type="ECO:0000256" key="4">
    <source>
        <dbReference type="ARBA" id="ARBA00022729"/>
    </source>
</evidence>
<reference evidence="7" key="1">
    <citation type="submission" date="2013-12" db="EMBL/GenBank/DDBJ databases">
        <title>Amolops wuyiensis.</title>
        <authorList>
            <person name="Wang H."/>
            <person name="Liu J."/>
        </authorList>
    </citation>
    <scope>NUCLEOTIDE SEQUENCE</scope>
    <source>
        <strain evidence="7">Wy20131116</strain>
    </source>
</reference>
<evidence type="ECO:0000256" key="3">
    <source>
        <dbReference type="ARBA" id="ARBA00022685"/>
    </source>
</evidence>
<keyword evidence="2" id="KW-0964">Secreted</keyword>
<organism evidence="7">
    <name type="scientific">Amolops wuyiensis</name>
    <name type="common">Wuyi torrent frog</name>
    <name type="synonym">Staurois wuyiensis</name>
    <dbReference type="NCBI Taxonomy" id="120494"/>
    <lineage>
        <taxon>Eukaryota</taxon>
        <taxon>Metazoa</taxon>
        <taxon>Chordata</taxon>
        <taxon>Craniata</taxon>
        <taxon>Vertebrata</taxon>
        <taxon>Euteleostomi</taxon>
        <taxon>Amphibia</taxon>
        <taxon>Batrachia</taxon>
        <taxon>Anura</taxon>
        <taxon>Neobatrachia</taxon>
        <taxon>Ranoidea</taxon>
        <taxon>Ranidae</taxon>
        <taxon>Amolops</taxon>
    </lineage>
</organism>
<dbReference type="InterPro" id="IPR004275">
    <property type="entry name" value="Frog_antimicrobial_propeptide"/>
</dbReference>
<evidence type="ECO:0000259" key="6">
    <source>
        <dbReference type="Pfam" id="PF03032"/>
    </source>
</evidence>
<dbReference type="EMBL" id="KF922299">
    <property type="protein sequence ID" value="AIU99948.1"/>
    <property type="molecule type" value="mRNA"/>
</dbReference>
<dbReference type="AlphaFoldDB" id="A0A0A0R818"/>
<feature type="chain" id="PRO_5001976430" evidence="5">
    <location>
        <begin position="23"/>
        <end position="60"/>
    </location>
</feature>
<keyword evidence="3" id="KW-0165">Cleavage on pair of basic residues</keyword>
<protein>
    <submittedName>
        <fullName evidence="7">Wuyiensisin-3b</fullName>
    </submittedName>
</protein>
<accession>A0A0A0R818</accession>
<evidence type="ECO:0000313" key="7">
    <source>
        <dbReference type="EMBL" id="AIU99948.1"/>
    </source>
</evidence>
<name>A0A0A0R818_AMOWU</name>
<evidence type="ECO:0000256" key="5">
    <source>
        <dbReference type="SAM" id="SignalP"/>
    </source>
</evidence>
<sequence length="60" mass="7029">MFTMKKTLLLLFFLGTISLTFCEQERDANEEENEVNEGEAKLEEVKRCGYKYGCMVKVDR</sequence>
<evidence type="ECO:0000256" key="2">
    <source>
        <dbReference type="ARBA" id="ARBA00022525"/>
    </source>
</evidence>
<proteinExistence type="evidence at transcript level"/>
<feature type="domain" description="Frog antimicrobial peptide propeptide" evidence="6">
    <location>
        <begin position="2"/>
        <end position="47"/>
    </location>
</feature>
<comment type="subcellular location">
    <subcellularLocation>
        <location evidence="1">Secreted</location>
    </subcellularLocation>
</comment>
<dbReference type="GO" id="GO:0005576">
    <property type="term" value="C:extracellular region"/>
    <property type="evidence" value="ECO:0007669"/>
    <property type="project" value="UniProtKB-SubCell"/>
</dbReference>
<evidence type="ECO:0000256" key="1">
    <source>
        <dbReference type="ARBA" id="ARBA00004613"/>
    </source>
</evidence>
<dbReference type="Pfam" id="PF03032">
    <property type="entry name" value="FSAP_sig_propep"/>
    <property type="match status" value="1"/>
</dbReference>